<dbReference type="Proteomes" id="UP000007350">
    <property type="component" value="Unassembled WGS sequence"/>
</dbReference>
<dbReference type="Gene3D" id="2.40.100.10">
    <property type="entry name" value="Cyclophilin-like"/>
    <property type="match status" value="1"/>
</dbReference>
<keyword evidence="5" id="KW-1133">Transmembrane helix</keyword>
<keyword evidence="8" id="KW-1185">Reference proteome</keyword>
<feature type="compositionally biased region" description="Basic and acidic residues" evidence="4">
    <location>
        <begin position="64"/>
        <end position="74"/>
    </location>
</feature>
<dbReference type="EMBL" id="AHKC01010919">
    <property type="protein sequence ID" value="EKF31241.1"/>
    <property type="molecule type" value="Genomic_DNA"/>
</dbReference>
<keyword evidence="3" id="KW-0413">Isomerase</keyword>
<dbReference type="PROSITE" id="PS50072">
    <property type="entry name" value="CSA_PPIASE_2"/>
    <property type="match status" value="1"/>
</dbReference>
<protein>
    <recommendedName>
        <fullName evidence="1">peptidylprolyl isomerase</fullName>
        <ecNumber evidence="1">5.2.1.8</ecNumber>
    </recommendedName>
</protein>
<organism evidence="7 8">
    <name type="scientific">Trypanosoma cruzi marinkellei</name>
    <dbReference type="NCBI Taxonomy" id="85056"/>
    <lineage>
        <taxon>Eukaryota</taxon>
        <taxon>Discoba</taxon>
        <taxon>Euglenozoa</taxon>
        <taxon>Kinetoplastea</taxon>
        <taxon>Metakinetoplastina</taxon>
        <taxon>Trypanosomatida</taxon>
        <taxon>Trypanosomatidae</taxon>
        <taxon>Trypanosoma</taxon>
        <taxon>Schizotrypanum</taxon>
    </lineage>
</organism>
<dbReference type="PANTHER" id="PTHR45625">
    <property type="entry name" value="PEPTIDYL-PROLYL CIS-TRANS ISOMERASE-RELATED"/>
    <property type="match status" value="1"/>
</dbReference>
<evidence type="ECO:0000256" key="4">
    <source>
        <dbReference type="SAM" id="MobiDB-lite"/>
    </source>
</evidence>
<evidence type="ECO:0000313" key="8">
    <source>
        <dbReference type="Proteomes" id="UP000007350"/>
    </source>
</evidence>
<evidence type="ECO:0000256" key="3">
    <source>
        <dbReference type="ARBA" id="ARBA00023235"/>
    </source>
</evidence>
<accession>K2N8X4</accession>
<proteinExistence type="predicted"/>
<feature type="region of interest" description="Disordered" evidence="4">
    <location>
        <begin position="64"/>
        <end position="148"/>
    </location>
</feature>
<keyword evidence="5" id="KW-0472">Membrane</keyword>
<evidence type="ECO:0000256" key="1">
    <source>
        <dbReference type="ARBA" id="ARBA00013194"/>
    </source>
</evidence>
<sequence length="993" mass="109922">MTSDYFSSSFLSFVCLFFHFFFVFVFVFVAEYCPDKLWEKREGKEAVDKRIYLENMSQRDIHDDSDSVIDREVKEEEEEQEEEEDFLPSIPEALLHPPHNDAIIPTKTDESLEVERKKRSRSPKEHKDGGADYGASDDVYSDNGGDERSEEGFMELLNLEGFPSTSLYERSYCHGHLLQDIGVVQDDIGCLIATVDATGTLRAWRKLPRGVFFLGDFQGLFSRNLAEGEVNDMARHFILTDPLTSSLLAVRTTPCVETKAGIVTVAVEVRRVNSTLMTVETRLSFIFSVTLSITTESSSWKDSVTLRPFLLHHDHQPFIVFFTVEKDGTSKSVILPCVAEKALISGGMATLLTSAPISTANRVVCCQQHRSSGLVVLVDEKGIIDYARIMASPSDDGKTVAFLQVISGVPTRNAADPMMLRKWITFERRQKTGFFTLLREAMNISKTGRLLMPLHVGFSATGRYFVVASGVLRAGHVCVSVHVFEFASGKFIARGETDETVAPTLDGEEALQAALRVMRGAVYGVIVEDAVRKSPRGEAGGVWVFVPEFLLGGEVFRGRVCGRRIFVFRAAPSPAKRMMTADGGEASNRVTETPFQMEQMWRPIGDLEETVREMALPTPTLSSSGAGLDQHIAAPLAMIRIIVPPSQALKNLVAQSPVGSTLLQEDMKRLFFVPSNTTLATVANERFFNASDPTFCTTSLEGTALLVYTNYEAQLGESVAFQSLKGGATDATDAVGGKTEQTYREKMLYDLHHRRDFDCEELLLVHSSLRGVVPHEAVKADDEETKETDSVVHKKPDDHEFDGDLEEQRVQHIITAATGRALEWESSVIHVSLFVDVFGTIIVRLLPHFAPKAVVNFIGLAQEGFYNGLTFHRVVPGFMIQGGCPVGDGSGGKSVFGERFEDEGMNAMDFFSYPSVYWLCMANCGPNTNESQFFITVGEVAPWLNGKHTVFGFVVSGKPVVRAIVQTARDDDDKPIAPVVIRRVVATERTTEK</sequence>
<feature type="transmembrane region" description="Helical" evidence="5">
    <location>
        <begin position="6"/>
        <end position="30"/>
    </location>
</feature>
<comment type="caution">
    <text evidence="7">The sequence shown here is derived from an EMBL/GenBank/DDBJ whole genome shotgun (WGS) entry which is preliminary data.</text>
</comment>
<dbReference type="InterPro" id="IPR029000">
    <property type="entry name" value="Cyclophilin-like_dom_sf"/>
</dbReference>
<dbReference type="GO" id="GO:0003755">
    <property type="term" value="F:peptidyl-prolyl cis-trans isomerase activity"/>
    <property type="evidence" value="ECO:0007669"/>
    <property type="project" value="UniProtKB-KW"/>
</dbReference>
<reference evidence="7 8" key="1">
    <citation type="journal article" date="2012" name="BMC Genomics">
        <title>Comparative genomic analysis of human infective Trypanosoma cruzi lineages with the bat-restricted subspecies T. cruzi marinkellei.</title>
        <authorList>
            <person name="Franzen O."/>
            <person name="Talavera-Lopez C."/>
            <person name="Ochaya S."/>
            <person name="Butler C.E."/>
            <person name="Messenger L.A."/>
            <person name="Lewis M.D."/>
            <person name="Llewellyn M.S."/>
            <person name="Marinkelle C.J."/>
            <person name="Tyler K.M."/>
            <person name="Miles M.A."/>
            <person name="Andersson B."/>
        </authorList>
    </citation>
    <scope>NUCLEOTIDE SEQUENCE [LARGE SCALE GENOMIC DNA]</scope>
    <source>
        <strain evidence="7 8">B7</strain>
    </source>
</reference>
<dbReference type="PRINTS" id="PR00153">
    <property type="entry name" value="CSAPPISMRASE"/>
</dbReference>
<feature type="compositionally biased region" description="Basic and acidic residues" evidence="4">
    <location>
        <begin position="787"/>
        <end position="798"/>
    </location>
</feature>
<name>K2N8X4_TRYCR</name>
<dbReference type="GO" id="GO:0006457">
    <property type="term" value="P:protein folding"/>
    <property type="evidence" value="ECO:0007669"/>
    <property type="project" value="InterPro"/>
</dbReference>
<evidence type="ECO:0000259" key="6">
    <source>
        <dbReference type="PROSITE" id="PS50072"/>
    </source>
</evidence>
<feature type="domain" description="PPIase cyclophilin-type" evidence="6">
    <location>
        <begin position="828"/>
        <end position="986"/>
    </location>
</feature>
<feature type="region of interest" description="Disordered" evidence="4">
    <location>
        <begin position="777"/>
        <end position="801"/>
    </location>
</feature>
<dbReference type="PANTHER" id="PTHR45625:SF4">
    <property type="entry name" value="PEPTIDYLPROLYL ISOMERASE DOMAIN AND WD REPEAT-CONTAINING PROTEIN 1"/>
    <property type="match status" value="1"/>
</dbReference>
<dbReference type="EC" id="5.2.1.8" evidence="1"/>
<keyword evidence="5" id="KW-0812">Transmembrane</keyword>
<dbReference type="SUPFAM" id="SSF50891">
    <property type="entry name" value="Cyclophilin-like"/>
    <property type="match status" value="1"/>
</dbReference>
<dbReference type="GO" id="GO:0071013">
    <property type="term" value="C:catalytic step 2 spliceosome"/>
    <property type="evidence" value="ECO:0007669"/>
    <property type="project" value="TreeGrafter"/>
</dbReference>
<dbReference type="OrthoDB" id="271386at2759"/>
<keyword evidence="2" id="KW-0697">Rotamase</keyword>
<evidence type="ECO:0000256" key="5">
    <source>
        <dbReference type="SAM" id="Phobius"/>
    </source>
</evidence>
<evidence type="ECO:0000256" key="2">
    <source>
        <dbReference type="ARBA" id="ARBA00023110"/>
    </source>
</evidence>
<dbReference type="InterPro" id="IPR002130">
    <property type="entry name" value="Cyclophilin-type_PPIase_dom"/>
</dbReference>
<dbReference type="PROSITE" id="PS00170">
    <property type="entry name" value="CSA_PPIASE_1"/>
    <property type="match status" value="1"/>
</dbReference>
<feature type="compositionally biased region" description="Basic and acidic residues" evidence="4">
    <location>
        <begin position="107"/>
        <end position="130"/>
    </location>
</feature>
<dbReference type="InterPro" id="IPR044666">
    <property type="entry name" value="Cyclophilin_A-like"/>
</dbReference>
<dbReference type="AlphaFoldDB" id="K2N8X4"/>
<dbReference type="InterPro" id="IPR020892">
    <property type="entry name" value="Cyclophilin-type_PPIase_CS"/>
</dbReference>
<dbReference type="Pfam" id="PF00160">
    <property type="entry name" value="Pro_isomerase"/>
    <property type="match status" value="1"/>
</dbReference>
<evidence type="ECO:0000313" key="7">
    <source>
        <dbReference type="EMBL" id="EKF31241.1"/>
    </source>
</evidence>
<feature type="compositionally biased region" description="Acidic residues" evidence="4">
    <location>
        <begin position="75"/>
        <end position="86"/>
    </location>
</feature>
<gene>
    <name evidence="7" type="ORF">MOQ_004926</name>
</gene>